<name>A0A4Y2HVE7_ARAVE</name>
<comment type="caution">
    <text evidence="1">The sequence shown here is derived from an EMBL/GenBank/DDBJ whole genome shotgun (WGS) entry which is preliminary data.</text>
</comment>
<accession>A0A4Y2HVE7</accession>
<protein>
    <submittedName>
        <fullName evidence="1">Uncharacterized protein</fullName>
    </submittedName>
</protein>
<proteinExistence type="predicted"/>
<sequence>MNDCFKTNVYRRLQYVSLYARRPAVCILLTSGQKLKRLQWIVIEVDNRGSMLCSITSLDFPYKVILSLQRSGENVEHAFTQETSNKDSLPSVGVMVWSGN</sequence>
<dbReference type="Proteomes" id="UP000499080">
    <property type="component" value="Unassembled WGS sequence"/>
</dbReference>
<dbReference type="EMBL" id="BGPR01002173">
    <property type="protein sequence ID" value="GBM69009.1"/>
    <property type="molecule type" value="Genomic_DNA"/>
</dbReference>
<gene>
    <name evidence="1" type="ORF">AVEN_69664_1</name>
</gene>
<reference evidence="1 2" key="1">
    <citation type="journal article" date="2019" name="Sci. Rep.">
        <title>Orb-weaving spider Araneus ventricosus genome elucidates the spidroin gene catalogue.</title>
        <authorList>
            <person name="Kono N."/>
            <person name="Nakamura H."/>
            <person name="Ohtoshi R."/>
            <person name="Moran D.A.P."/>
            <person name="Shinohara A."/>
            <person name="Yoshida Y."/>
            <person name="Fujiwara M."/>
            <person name="Mori M."/>
            <person name="Tomita M."/>
            <person name="Arakawa K."/>
        </authorList>
    </citation>
    <scope>NUCLEOTIDE SEQUENCE [LARGE SCALE GENOMIC DNA]</scope>
</reference>
<keyword evidence="2" id="KW-1185">Reference proteome</keyword>
<organism evidence="1 2">
    <name type="scientific">Araneus ventricosus</name>
    <name type="common">Orbweaver spider</name>
    <name type="synonym">Epeira ventricosa</name>
    <dbReference type="NCBI Taxonomy" id="182803"/>
    <lineage>
        <taxon>Eukaryota</taxon>
        <taxon>Metazoa</taxon>
        <taxon>Ecdysozoa</taxon>
        <taxon>Arthropoda</taxon>
        <taxon>Chelicerata</taxon>
        <taxon>Arachnida</taxon>
        <taxon>Araneae</taxon>
        <taxon>Araneomorphae</taxon>
        <taxon>Entelegynae</taxon>
        <taxon>Araneoidea</taxon>
        <taxon>Araneidae</taxon>
        <taxon>Araneus</taxon>
    </lineage>
</organism>
<evidence type="ECO:0000313" key="1">
    <source>
        <dbReference type="EMBL" id="GBM69009.1"/>
    </source>
</evidence>
<evidence type="ECO:0000313" key="2">
    <source>
        <dbReference type="Proteomes" id="UP000499080"/>
    </source>
</evidence>
<dbReference type="AlphaFoldDB" id="A0A4Y2HVE7"/>